<comment type="caution">
    <text evidence="3">The sequence shown here is derived from an EMBL/GenBank/DDBJ whole genome shotgun (WGS) entry which is preliminary data.</text>
</comment>
<feature type="domain" description="HTH cro/C1-type" evidence="2">
    <location>
        <begin position="5"/>
        <end position="59"/>
    </location>
</feature>
<organism evidence="3 4">
    <name type="scientific">Dorea acetigenes</name>
    <dbReference type="NCBI Taxonomy" id="2981787"/>
    <lineage>
        <taxon>Bacteria</taxon>
        <taxon>Bacillati</taxon>
        <taxon>Bacillota</taxon>
        <taxon>Clostridia</taxon>
        <taxon>Lachnospirales</taxon>
        <taxon>Lachnospiraceae</taxon>
        <taxon>Dorea</taxon>
    </lineage>
</organism>
<keyword evidence="4" id="KW-1185">Reference proteome</keyword>
<gene>
    <name evidence="3" type="ORF">OCV99_01830</name>
</gene>
<evidence type="ECO:0000313" key="3">
    <source>
        <dbReference type="EMBL" id="MCU6685302.1"/>
    </source>
</evidence>
<keyword evidence="1" id="KW-0238">DNA-binding</keyword>
<dbReference type="InterPro" id="IPR010982">
    <property type="entry name" value="Lambda_DNA-bd_dom_sf"/>
</dbReference>
<dbReference type="Gene3D" id="1.10.260.40">
    <property type="entry name" value="lambda repressor-like DNA-binding domains"/>
    <property type="match status" value="1"/>
</dbReference>
<dbReference type="Pfam" id="PF12844">
    <property type="entry name" value="HTH_19"/>
    <property type="match status" value="1"/>
</dbReference>
<evidence type="ECO:0000259" key="2">
    <source>
        <dbReference type="PROSITE" id="PS50943"/>
    </source>
</evidence>
<dbReference type="CDD" id="cd00093">
    <property type="entry name" value="HTH_XRE"/>
    <property type="match status" value="1"/>
</dbReference>
<evidence type="ECO:0000256" key="1">
    <source>
        <dbReference type="ARBA" id="ARBA00023125"/>
    </source>
</evidence>
<reference evidence="3 4" key="1">
    <citation type="journal article" date="2021" name="ISME Commun">
        <title>Automated analysis of genomic sequences facilitates high-throughput and comprehensive description of bacteria.</title>
        <authorList>
            <person name="Hitch T.C.A."/>
        </authorList>
    </citation>
    <scope>NUCLEOTIDE SEQUENCE [LARGE SCALE GENOMIC DNA]</scope>
    <source>
        <strain evidence="3 4">Sanger_03</strain>
    </source>
</reference>
<proteinExistence type="predicted"/>
<dbReference type="PROSITE" id="PS50943">
    <property type="entry name" value="HTH_CROC1"/>
    <property type="match status" value="1"/>
</dbReference>
<dbReference type="EMBL" id="JAOQJU010000001">
    <property type="protein sequence ID" value="MCU6685302.1"/>
    <property type="molecule type" value="Genomic_DNA"/>
</dbReference>
<dbReference type="PANTHER" id="PTHR46558">
    <property type="entry name" value="TRACRIPTIONAL REGULATORY PROTEIN-RELATED-RELATED"/>
    <property type="match status" value="1"/>
</dbReference>
<sequence>MKERLRLLRKSLDITQQEFADRIGIKRNSYANYETGRNTPIDAIILSICREFGVNETWLRTGEGEMFEEITEQEKLMKYAGLLLKDKDSAVANAIQALIVTYEQLDDTSKSVLEKIALQYVENLKKSQQTDS</sequence>
<dbReference type="SMART" id="SM00530">
    <property type="entry name" value="HTH_XRE"/>
    <property type="match status" value="1"/>
</dbReference>
<dbReference type="InterPro" id="IPR001387">
    <property type="entry name" value="Cro/C1-type_HTH"/>
</dbReference>
<accession>A0ABT2RIQ7</accession>
<name>A0ABT2RIQ7_9FIRM</name>
<evidence type="ECO:0000313" key="4">
    <source>
        <dbReference type="Proteomes" id="UP001652431"/>
    </source>
</evidence>
<dbReference type="Proteomes" id="UP001652431">
    <property type="component" value="Unassembled WGS sequence"/>
</dbReference>
<dbReference type="RefSeq" id="WP_158367581.1">
    <property type="nucleotide sequence ID" value="NZ_JAOQJU010000001.1"/>
</dbReference>
<dbReference type="SUPFAM" id="SSF47413">
    <property type="entry name" value="lambda repressor-like DNA-binding domains"/>
    <property type="match status" value="1"/>
</dbReference>
<protein>
    <submittedName>
        <fullName evidence="3">Helix-turn-helix domain-containing protein</fullName>
    </submittedName>
</protein>
<dbReference type="PANTHER" id="PTHR46558:SF4">
    <property type="entry name" value="DNA-BIDING PHAGE PROTEIN"/>
    <property type="match status" value="1"/>
</dbReference>